<dbReference type="Pfam" id="PF13358">
    <property type="entry name" value="DDE_3"/>
    <property type="match status" value="1"/>
</dbReference>
<organism evidence="2 3">
    <name type="scientific">Rhizopus oryzae</name>
    <name type="common">Mucormycosis agent</name>
    <name type="synonym">Rhizopus arrhizus var. delemar</name>
    <dbReference type="NCBI Taxonomy" id="64495"/>
    <lineage>
        <taxon>Eukaryota</taxon>
        <taxon>Fungi</taxon>
        <taxon>Fungi incertae sedis</taxon>
        <taxon>Mucoromycota</taxon>
        <taxon>Mucoromycotina</taxon>
        <taxon>Mucoromycetes</taxon>
        <taxon>Mucorales</taxon>
        <taxon>Mucorineae</taxon>
        <taxon>Rhizopodaceae</taxon>
        <taxon>Rhizopus</taxon>
    </lineage>
</organism>
<feature type="domain" description="Tc1-like transposase DDE" evidence="1">
    <location>
        <begin position="258"/>
        <end position="332"/>
    </location>
</feature>
<evidence type="ECO:0000259" key="1">
    <source>
        <dbReference type="Pfam" id="PF13358"/>
    </source>
</evidence>
<evidence type="ECO:0000313" key="3">
    <source>
        <dbReference type="Proteomes" id="UP000716291"/>
    </source>
</evidence>
<dbReference type="Proteomes" id="UP000716291">
    <property type="component" value="Unassembled WGS sequence"/>
</dbReference>
<dbReference type="Gene3D" id="3.30.420.10">
    <property type="entry name" value="Ribonuclease H-like superfamily/Ribonuclease H"/>
    <property type="match status" value="1"/>
</dbReference>
<accession>A0A9P6WXW9</accession>
<reference evidence="2" key="1">
    <citation type="journal article" date="2020" name="Microb. Genom.">
        <title>Genetic diversity of clinical and environmental Mucorales isolates obtained from an investigation of mucormycosis cases among solid organ transplant recipients.</title>
        <authorList>
            <person name="Nguyen M.H."/>
            <person name="Kaul D."/>
            <person name="Muto C."/>
            <person name="Cheng S.J."/>
            <person name="Richter R.A."/>
            <person name="Bruno V.M."/>
            <person name="Liu G."/>
            <person name="Beyhan S."/>
            <person name="Sundermann A.J."/>
            <person name="Mounaud S."/>
            <person name="Pasculle A.W."/>
            <person name="Nierman W.C."/>
            <person name="Driscoll E."/>
            <person name="Cumbie R."/>
            <person name="Clancy C.J."/>
            <person name="Dupont C.L."/>
        </authorList>
    </citation>
    <scope>NUCLEOTIDE SEQUENCE</scope>
    <source>
        <strain evidence="2">GL11</strain>
    </source>
</reference>
<dbReference type="InterPro" id="IPR038717">
    <property type="entry name" value="Tc1-like_DDE_dom"/>
</dbReference>
<comment type="caution">
    <text evidence="2">The sequence shown here is derived from an EMBL/GenBank/DDBJ whole genome shotgun (WGS) entry which is preliminary data.</text>
</comment>
<evidence type="ECO:0000313" key="2">
    <source>
        <dbReference type="EMBL" id="KAG1301099.1"/>
    </source>
</evidence>
<dbReference type="PANTHER" id="PTHR46564">
    <property type="entry name" value="TRANSPOSASE"/>
    <property type="match status" value="1"/>
</dbReference>
<protein>
    <recommendedName>
        <fullName evidence="1">Tc1-like transposase DDE domain-containing protein</fullName>
    </recommendedName>
</protein>
<name>A0A9P6WXW9_RHIOR</name>
<dbReference type="EMBL" id="JAANQT010003385">
    <property type="protein sequence ID" value="KAG1301099.1"/>
    <property type="molecule type" value="Genomic_DNA"/>
</dbReference>
<dbReference type="GO" id="GO:0003676">
    <property type="term" value="F:nucleic acid binding"/>
    <property type="evidence" value="ECO:0007669"/>
    <property type="project" value="InterPro"/>
</dbReference>
<sequence length="368" mass="41926">MQFFYEDGHGSIMNEEGKEATSILEEKSFRLKSLTDLRKSIKNQKLQFEVNECDVVMEDPRPKKERDTHYSVKRRTQRTLNVFDEDASATIQDATEDLIKSFAGLEIKKSRVAEFMKEECNLSLKIVSCHAIARNCEKTLEAHAAWLKEWTEKGINFLNNCIFVDESGFDINMRRSRGWSAKGSAAIVETPSTKANSQTVLGAISAFGVVNLTMRESGNIKEERLLVPQKEKHLRIGFPLLRELPLGTIIQLINDTMDIMDEFPEMRGFHIIMDNAPIHVPNIIGPVIIRRGYIPVYLSPPPYSSELNPIKQSWDVLKSKVKRTNFSDIETLSSRIIKASEATPVEHLQHFIQHSVNQFGNCLNKHPI</sequence>
<dbReference type="AlphaFoldDB" id="A0A9P6WXW9"/>
<dbReference type="InterPro" id="IPR036397">
    <property type="entry name" value="RNaseH_sf"/>
</dbReference>
<keyword evidence="3" id="KW-1185">Reference proteome</keyword>
<gene>
    <name evidence="2" type="ORF">G6F64_012101</name>
</gene>
<proteinExistence type="predicted"/>
<dbReference type="PANTHER" id="PTHR46564:SF1">
    <property type="entry name" value="TRANSPOSASE"/>
    <property type="match status" value="1"/>
</dbReference>